<dbReference type="PROSITE" id="PS51318">
    <property type="entry name" value="TAT"/>
    <property type="match status" value="1"/>
</dbReference>
<organism evidence="19 20">
    <name type="scientific">Anaeromyxobacter diazotrophicus</name>
    <dbReference type="NCBI Taxonomy" id="2590199"/>
    <lineage>
        <taxon>Bacteria</taxon>
        <taxon>Pseudomonadati</taxon>
        <taxon>Myxococcota</taxon>
        <taxon>Myxococcia</taxon>
        <taxon>Myxococcales</taxon>
        <taxon>Cystobacterineae</taxon>
        <taxon>Anaeromyxobacteraceae</taxon>
        <taxon>Anaeromyxobacter</taxon>
    </lineage>
</organism>
<protein>
    <submittedName>
        <fullName evidence="19">Oxidoreductase</fullName>
    </submittedName>
</protein>
<dbReference type="PIRSF" id="PIRSF000310">
    <property type="entry name" value="NiFe_hyd_ssu"/>
    <property type="match status" value="1"/>
</dbReference>
<dbReference type="Pfam" id="PF14720">
    <property type="entry name" value="NiFe_hyd_SSU_C"/>
    <property type="match status" value="1"/>
</dbReference>
<evidence type="ECO:0000256" key="14">
    <source>
        <dbReference type="PIRSR" id="PIRSR000310-1"/>
    </source>
</evidence>
<keyword evidence="13 14" id="KW-0003">3Fe-4S</keyword>
<dbReference type="Gene3D" id="3.40.50.700">
    <property type="entry name" value="NADH:ubiquinone oxidoreductase-like, 20kDa subunit"/>
    <property type="match status" value="1"/>
</dbReference>
<comment type="subcellular location">
    <subcellularLocation>
        <location evidence="3">Cell envelope</location>
    </subcellularLocation>
</comment>
<dbReference type="InterPro" id="IPR037148">
    <property type="entry name" value="NiFe-Hase_small_C_sf"/>
</dbReference>
<feature type="binding site" evidence="14">
    <location>
        <position position="228"/>
    </location>
    <ligand>
        <name>[4Fe-4S] cluster</name>
        <dbReference type="ChEBI" id="CHEBI:49883"/>
        <label>2</label>
    </ligand>
</feature>
<feature type="binding site" evidence="14">
    <location>
        <position position="55"/>
    </location>
    <ligand>
        <name>[4Fe-4S] cluster</name>
        <dbReference type="ChEBI" id="CHEBI:49883"/>
        <label>1</label>
    </ligand>
</feature>
<proteinExistence type="inferred from homology"/>
<dbReference type="GO" id="GO:0009061">
    <property type="term" value="P:anaerobic respiration"/>
    <property type="evidence" value="ECO:0007669"/>
    <property type="project" value="TreeGrafter"/>
</dbReference>
<evidence type="ECO:0000256" key="5">
    <source>
        <dbReference type="ARBA" id="ARBA00010651"/>
    </source>
</evidence>
<keyword evidence="20" id="KW-1185">Reference proteome</keyword>
<keyword evidence="11 14" id="KW-0408">Iron</keyword>
<dbReference type="InterPro" id="IPR006311">
    <property type="entry name" value="TAT_signal"/>
</dbReference>
<evidence type="ECO:0000256" key="1">
    <source>
        <dbReference type="ARBA" id="ARBA00001927"/>
    </source>
</evidence>
<reference evidence="20" key="1">
    <citation type="journal article" date="2020" name="Appl. Environ. Microbiol.">
        <title>Diazotrophic Anaeromyxobacter Isolates from Soils.</title>
        <authorList>
            <person name="Masuda Y."/>
            <person name="Yamanaka H."/>
            <person name="Xu Z.X."/>
            <person name="Shiratori Y."/>
            <person name="Aono T."/>
            <person name="Amachi S."/>
            <person name="Senoo K."/>
            <person name="Itoh H."/>
        </authorList>
    </citation>
    <scope>NUCLEOTIDE SEQUENCE [LARGE SCALE GENOMIC DNA]</scope>
    <source>
        <strain evidence="20">R267</strain>
    </source>
</reference>
<keyword evidence="15" id="KW-1133">Transmembrane helix</keyword>
<evidence type="ECO:0000259" key="17">
    <source>
        <dbReference type="Pfam" id="PF10399"/>
    </source>
</evidence>
<dbReference type="GO" id="GO:0046872">
    <property type="term" value="F:metal ion binding"/>
    <property type="evidence" value="ECO:0007669"/>
    <property type="project" value="UniProtKB-KW"/>
</dbReference>
<keyword evidence="10" id="KW-0560">Oxidoreductase</keyword>
<dbReference type="PANTHER" id="PTHR30013">
    <property type="entry name" value="NIFE / NIFESE HYDROGENASE SMALL SUBUNIT FAMILY MEMBER"/>
    <property type="match status" value="1"/>
</dbReference>
<comment type="caution">
    <text evidence="19">The sequence shown here is derived from an EMBL/GenBank/DDBJ whole genome shotgun (WGS) entry which is preliminary data.</text>
</comment>
<dbReference type="SUPFAM" id="SSF56770">
    <property type="entry name" value="HydA/Nqo6-like"/>
    <property type="match status" value="1"/>
</dbReference>
<keyword evidence="8 14" id="KW-0479">Metal-binding</keyword>
<keyword evidence="9" id="KW-0732">Signal</keyword>
<dbReference type="InterPro" id="IPR001821">
    <property type="entry name" value="NiFe_hydrogenase_ssu"/>
</dbReference>
<dbReference type="InterPro" id="IPR027394">
    <property type="entry name" value="Cytochrome-c3_hydrogenase_C"/>
</dbReference>
<feature type="binding site" evidence="14">
    <location>
        <position position="268"/>
    </location>
    <ligand>
        <name>[3Fe-4S] cluster</name>
        <dbReference type="ChEBI" id="CHEBI:21137"/>
    </ligand>
</feature>
<evidence type="ECO:0000313" key="19">
    <source>
        <dbReference type="EMBL" id="GEJ55291.1"/>
    </source>
</evidence>
<dbReference type="Proteomes" id="UP000503640">
    <property type="component" value="Unassembled WGS sequence"/>
</dbReference>
<feature type="binding site" evidence="14">
    <location>
        <position position="291"/>
    </location>
    <ligand>
        <name>[3Fe-4S] cluster</name>
        <dbReference type="ChEBI" id="CHEBI:21137"/>
    </ligand>
</feature>
<dbReference type="InterPro" id="IPR019470">
    <property type="entry name" value="Ubiq_cytC_Rdtase_Fe-S_su_TAT"/>
</dbReference>
<dbReference type="PRINTS" id="PR00614">
    <property type="entry name" value="NIHGNASESMLL"/>
</dbReference>
<dbReference type="InterPro" id="IPR019546">
    <property type="entry name" value="TAT_signal_bac_arc"/>
</dbReference>
<evidence type="ECO:0000256" key="9">
    <source>
        <dbReference type="ARBA" id="ARBA00022729"/>
    </source>
</evidence>
<keyword evidence="7 14" id="KW-0004">4Fe-4S</keyword>
<feature type="domain" description="NADH:ubiquinone oxidoreductase-like 20kDa subunit" evidence="16">
    <location>
        <begin position="55"/>
        <end position="200"/>
    </location>
</feature>
<dbReference type="GO" id="GO:0030313">
    <property type="term" value="C:cell envelope"/>
    <property type="evidence" value="ECO:0007669"/>
    <property type="project" value="UniProtKB-SubCell"/>
</dbReference>
<evidence type="ECO:0000259" key="18">
    <source>
        <dbReference type="Pfam" id="PF14720"/>
    </source>
</evidence>
<evidence type="ECO:0000256" key="3">
    <source>
        <dbReference type="ARBA" id="ARBA00004196"/>
    </source>
</evidence>
<keyword evidence="12 14" id="KW-0411">Iron-sulfur</keyword>
<dbReference type="GO" id="GO:0016020">
    <property type="term" value="C:membrane"/>
    <property type="evidence" value="ECO:0007669"/>
    <property type="project" value="TreeGrafter"/>
</dbReference>
<keyword evidence="15" id="KW-0812">Transmembrane</keyword>
<dbReference type="Pfam" id="PF10399">
    <property type="entry name" value="UCR_Fe-S_N"/>
    <property type="match status" value="1"/>
</dbReference>
<gene>
    <name evidence="19" type="primary">hybS</name>
    <name evidence="19" type="ORF">AMYX_00320</name>
</gene>
<comment type="subunit">
    <text evidence="6">Heterodimer of a large and a small subunit.</text>
</comment>
<evidence type="ECO:0000256" key="10">
    <source>
        <dbReference type="ARBA" id="ARBA00023002"/>
    </source>
</evidence>
<dbReference type="InterPro" id="IPR037024">
    <property type="entry name" value="NiFe_Hase_small_N_sf"/>
</dbReference>
<feature type="domain" description="Cytochrome-c3 hydrogenase C-terminal" evidence="18">
    <location>
        <begin position="220"/>
        <end position="297"/>
    </location>
</feature>
<evidence type="ECO:0000256" key="2">
    <source>
        <dbReference type="ARBA" id="ARBA00001966"/>
    </source>
</evidence>
<evidence type="ECO:0000256" key="8">
    <source>
        <dbReference type="ARBA" id="ARBA00022723"/>
    </source>
</evidence>
<evidence type="ECO:0000256" key="7">
    <source>
        <dbReference type="ARBA" id="ARBA00022485"/>
    </source>
</evidence>
<evidence type="ECO:0000256" key="13">
    <source>
        <dbReference type="ARBA" id="ARBA00023291"/>
    </source>
</evidence>
<dbReference type="GO" id="GO:0008901">
    <property type="term" value="F:ferredoxin hydrogenase activity"/>
    <property type="evidence" value="ECO:0007669"/>
    <property type="project" value="InterPro"/>
</dbReference>
<evidence type="ECO:0000259" key="16">
    <source>
        <dbReference type="Pfam" id="PF01058"/>
    </source>
</evidence>
<dbReference type="GO" id="GO:0051538">
    <property type="term" value="F:3 iron, 4 sulfur cluster binding"/>
    <property type="evidence" value="ECO:0007669"/>
    <property type="project" value="UniProtKB-KW"/>
</dbReference>
<dbReference type="RefSeq" id="WP_176062104.1">
    <property type="nucleotide sequence ID" value="NZ_BJTG01000001.1"/>
</dbReference>
<dbReference type="GO" id="GO:0009375">
    <property type="term" value="C:ferredoxin hydrogenase complex"/>
    <property type="evidence" value="ECO:0007669"/>
    <property type="project" value="InterPro"/>
</dbReference>
<feature type="transmembrane region" description="Helical" evidence="15">
    <location>
        <begin position="330"/>
        <end position="349"/>
    </location>
</feature>
<feature type="binding site" evidence="14">
    <location>
        <position position="253"/>
    </location>
    <ligand>
        <name>[4Fe-4S] cluster</name>
        <dbReference type="ChEBI" id="CHEBI:49883"/>
        <label>2</label>
    </ligand>
</feature>
<dbReference type="AlphaFoldDB" id="A0A7I9VFX2"/>
<evidence type="ECO:0000256" key="6">
    <source>
        <dbReference type="ARBA" id="ARBA00011771"/>
    </source>
</evidence>
<dbReference type="Pfam" id="PF01058">
    <property type="entry name" value="Oxidored_q6"/>
    <property type="match status" value="1"/>
</dbReference>
<dbReference type="NCBIfam" id="TIGR01409">
    <property type="entry name" value="TAT_signal_seq"/>
    <property type="match status" value="1"/>
</dbReference>
<name>A0A7I9VFX2_9BACT</name>
<dbReference type="PANTHER" id="PTHR30013:SF7">
    <property type="entry name" value="HYDROGENASE-2 SMALL CHAIN"/>
    <property type="match status" value="1"/>
</dbReference>
<comment type="similarity">
    <text evidence="5">Belongs to the Rieske iron-sulfur protein family.</text>
</comment>
<evidence type="ECO:0000256" key="15">
    <source>
        <dbReference type="SAM" id="Phobius"/>
    </source>
</evidence>
<dbReference type="Gene3D" id="4.10.480.10">
    <property type="entry name" value="Cytochrome-c3 hydrogenase, C-terminal domain"/>
    <property type="match status" value="1"/>
</dbReference>
<evidence type="ECO:0000256" key="12">
    <source>
        <dbReference type="ARBA" id="ARBA00023014"/>
    </source>
</evidence>
<dbReference type="Gene3D" id="1.20.5.510">
    <property type="entry name" value="Single helix bin"/>
    <property type="match status" value="1"/>
</dbReference>
<dbReference type="EMBL" id="BJTG01000001">
    <property type="protein sequence ID" value="GEJ55291.1"/>
    <property type="molecule type" value="Genomic_DNA"/>
</dbReference>
<accession>A0A7I9VFX2</accession>
<dbReference type="GO" id="GO:0044569">
    <property type="term" value="C:[Ni-Fe] hydrogenase complex"/>
    <property type="evidence" value="ECO:0007669"/>
    <property type="project" value="TreeGrafter"/>
</dbReference>
<feature type="binding site" evidence="14">
    <location>
        <position position="187"/>
    </location>
    <ligand>
        <name>[4Fe-4S] cluster</name>
        <dbReference type="ChEBI" id="CHEBI:49883"/>
        <label>1</label>
    </ligand>
</feature>
<feature type="binding site" evidence="14">
    <location>
        <position position="58"/>
    </location>
    <ligand>
        <name>[4Fe-4S] cluster</name>
        <dbReference type="ChEBI" id="CHEBI:49883"/>
        <label>1</label>
    </ligand>
</feature>
<dbReference type="GO" id="GO:0008121">
    <property type="term" value="F:quinol-cytochrome-c reductase activity"/>
    <property type="evidence" value="ECO:0007669"/>
    <property type="project" value="InterPro"/>
</dbReference>
<dbReference type="InterPro" id="IPR006137">
    <property type="entry name" value="NADH_UbQ_OxRdtase-like_20kDa"/>
</dbReference>
<evidence type="ECO:0000313" key="20">
    <source>
        <dbReference type="Proteomes" id="UP000503640"/>
    </source>
</evidence>
<comment type="cofactor">
    <cofactor evidence="1">
        <name>[3Fe-4S] cluster</name>
        <dbReference type="ChEBI" id="CHEBI:21137"/>
    </cofactor>
</comment>
<feature type="binding site" evidence="14">
    <location>
        <position position="288"/>
    </location>
    <ligand>
        <name>[3Fe-4S] cluster</name>
        <dbReference type="ChEBI" id="CHEBI:21137"/>
    </ligand>
</feature>
<keyword evidence="15" id="KW-0472">Membrane</keyword>
<feature type="binding site" evidence="14">
    <location>
        <position position="153"/>
    </location>
    <ligand>
        <name>[4Fe-4S] cluster</name>
        <dbReference type="ChEBI" id="CHEBI:49883"/>
        <label>1</label>
    </ligand>
</feature>
<comment type="similarity">
    <text evidence="4">Belongs to the [NiFe]/[NiFeSe] hydrogenase small subunit family.</text>
</comment>
<sequence length="363" mass="38336">MSELETKGVSRRDFLKVATMAAGAVGLPAWAGEKMAEKAASSAKPPVIWLHFQECTGCSESLLRTSAPDVAQLILGLISLDYHETLMVPSGYQAEKSLEESMEKNAGKYVLVVEGAIPTKEDGIYCRVGGKTAMETLKKVAAKAGAIVSIGSCASWGGIPSADPNPTGAVGVNKLVTDKPVVNIPGCPANPYNLLGTVLQFATFGTLPALDDLGRPKFAYARTIHEDCPRRPHFDAGRFAQKYGDEGHKAGYCLYKLGCKGPATHANCSLNHFVEVPGAWPIGIGHPCFGCTEQKLGFRMPLHDTVDVERPTAPGTYPAIRPDHSVVTPASVGVAGLIVGGLVGAGYMASKKLSNDTEKQGKE</sequence>
<dbReference type="NCBIfam" id="TIGR00391">
    <property type="entry name" value="hydA"/>
    <property type="match status" value="1"/>
</dbReference>
<comment type="cofactor">
    <cofactor evidence="2">
        <name>[4Fe-4S] cluster</name>
        <dbReference type="ChEBI" id="CHEBI:49883"/>
    </cofactor>
</comment>
<evidence type="ECO:0000256" key="11">
    <source>
        <dbReference type="ARBA" id="ARBA00023004"/>
    </source>
</evidence>
<feature type="binding site" evidence="14">
    <location>
        <position position="259"/>
    </location>
    <ligand>
        <name>[4Fe-4S] cluster</name>
        <dbReference type="ChEBI" id="CHEBI:49883"/>
        <label>2</label>
    </ligand>
</feature>
<feature type="binding site" evidence="14">
    <location>
        <position position="225"/>
    </location>
    <ligand>
        <name>[4Fe-4S] cluster</name>
        <dbReference type="ChEBI" id="CHEBI:49883"/>
        <label>2</label>
    </ligand>
</feature>
<dbReference type="GO" id="GO:0051539">
    <property type="term" value="F:4 iron, 4 sulfur cluster binding"/>
    <property type="evidence" value="ECO:0007669"/>
    <property type="project" value="UniProtKB-KW"/>
</dbReference>
<feature type="domain" description="Ubiquitinol-cytochrome C reductase Fe-S subunit TAT signal" evidence="17">
    <location>
        <begin position="1"/>
        <end position="26"/>
    </location>
</feature>
<evidence type="ECO:0000256" key="4">
    <source>
        <dbReference type="ARBA" id="ARBA00006605"/>
    </source>
</evidence>